<evidence type="ECO:0000259" key="3">
    <source>
        <dbReference type="Pfam" id="PF01478"/>
    </source>
</evidence>
<evidence type="ECO:0000313" key="4">
    <source>
        <dbReference type="EMBL" id="MBR7742627.1"/>
    </source>
</evidence>
<dbReference type="Proteomes" id="UP000677016">
    <property type="component" value="Unassembled WGS sequence"/>
</dbReference>
<dbReference type="AlphaFoldDB" id="A0A941HZ66"/>
<protein>
    <submittedName>
        <fullName evidence="4">Prepilin peptidase</fullName>
    </submittedName>
</protein>
<feature type="transmembrane region" description="Helical" evidence="2">
    <location>
        <begin position="121"/>
        <end position="146"/>
    </location>
</feature>
<dbReference type="RefSeq" id="WP_211601783.1">
    <property type="nucleotide sequence ID" value="NZ_JAGSNF010000004.1"/>
</dbReference>
<sequence>MTPPVLAGLGLALGAALAPVLRRVLDRRGYRYPDEAHLPHRDTRWVLLVLPVALALVLAARVPTDAALGVLLAAAVPFLVAVSAIDLDTRRLPDRWVGPGVLTGLLGLVVVALIRGTLDPLVAGVLGALALGGFYLLNVVVGASIGAGDGMGLGDAKLAVLLGLLLGPLSWTHVVVATVLAFVLAGVQALWMVLARGAGRRSSLAFGPHMALGTVLVLAAPGVGALVGAGR</sequence>
<feature type="transmembrane region" description="Helical" evidence="2">
    <location>
        <begin position="211"/>
        <end position="229"/>
    </location>
</feature>
<evidence type="ECO:0000256" key="1">
    <source>
        <dbReference type="ARBA" id="ARBA00005801"/>
    </source>
</evidence>
<evidence type="ECO:0000313" key="5">
    <source>
        <dbReference type="Proteomes" id="UP000677016"/>
    </source>
</evidence>
<reference evidence="4" key="1">
    <citation type="submission" date="2021-04" db="EMBL/GenBank/DDBJ databases">
        <title>Phycicoccus avicenniae sp. nov., a novel endophytic actinomycetes isolated from branch of Avicennia mariana.</title>
        <authorList>
            <person name="Tuo L."/>
        </authorList>
    </citation>
    <scope>NUCLEOTIDE SEQUENCE</scope>
    <source>
        <strain evidence="4">BSK3Z-2</strain>
    </source>
</reference>
<keyword evidence="2" id="KW-1133">Transmembrane helix</keyword>
<dbReference type="EMBL" id="JAGSNF010000004">
    <property type="protein sequence ID" value="MBR7742627.1"/>
    <property type="molecule type" value="Genomic_DNA"/>
</dbReference>
<feature type="transmembrane region" description="Helical" evidence="2">
    <location>
        <begin position="6"/>
        <end position="25"/>
    </location>
</feature>
<dbReference type="InterPro" id="IPR000045">
    <property type="entry name" value="Prepilin_IV_endopep_pep"/>
</dbReference>
<feature type="transmembrane region" description="Helical" evidence="2">
    <location>
        <begin position="158"/>
        <end position="191"/>
    </location>
</feature>
<feature type="transmembrane region" description="Helical" evidence="2">
    <location>
        <begin position="97"/>
        <end position="115"/>
    </location>
</feature>
<feature type="transmembrane region" description="Helical" evidence="2">
    <location>
        <begin position="45"/>
        <end position="62"/>
    </location>
</feature>
<gene>
    <name evidence="4" type="ORF">KC207_04915</name>
</gene>
<dbReference type="Gene3D" id="1.20.120.1220">
    <property type="match status" value="1"/>
</dbReference>
<keyword evidence="5" id="KW-1185">Reference proteome</keyword>
<organism evidence="4 5">
    <name type="scientific">Phycicoccus avicenniae</name>
    <dbReference type="NCBI Taxonomy" id="2828860"/>
    <lineage>
        <taxon>Bacteria</taxon>
        <taxon>Bacillati</taxon>
        <taxon>Actinomycetota</taxon>
        <taxon>Actinomycetes</taxon>
        <taxon>Micrococcales</taxon>
        <taxon>Intrasporangiaceae</taxon>
        <taxon>Phycicoccus</taxon>
    </lineage>
</organism>
<dbReference type="PANTHER" id="PTHR30487:SF0">
    <property type="entry name" value="PREPILIN LEADER PEPTIDASE_N-METHYLTRANSFERASE-RELATED"/>
    <property type="match status" value="1"/>
</dbReference>
<feature type="domain" description="Prepilin type IV endopeptidase peptidase" evidence="3">
    <location>
        <begin position="75"/>
        <end position="187"/>
    </location>
</feature>
<dbReference type="Pfam" id="PF01478">
    <property type="entry name" value="Peptidase_A24"/>
    <property type="match status" value="1"/>
</dbReference>
<comment type="caution">
    <text evidence="4">The sequence shown here is derived from an EMBL/GenBank/DDBJ whole genome shotgun (WGS) entry which is preliminary data.</text>
</comment>
<keyword evidence="2" id="KW-0472">Membrane</keyword>
<dbReference type="GO" id="GO:0005886">
    <property type="term" value="C:plasma membrane"/>
    <property type="evidence" value="ECO:0007669"/>
    <property type="project" value="TreeGrafter"/>
</dbReference>
<name>A0A941HZ66_9MICO</name>
<dbReference type="GO" id="GO:0006465">
    <property type="term" value="P:signal peptide processing"/>
    <property type="evidence" value="ECO:0007669"/>
    <property type="project" value="TreeGrafter"/>
</dbReference>
<dbReference type="InterPro" id="IPR050882">
    <property type="entry name" value="Prepilin_peptidase/N-MTase"/>
</dbReference>
<comment type="similarity">
    <text evidence="1">Belongs to the peptidase A24 family.</text>
</comment>
<dbReference type="GO" id="GO:0004190">
    <property type="term" value="F:aspartic-type endopeptidase activity"/>
    <property type="evidence" value="ECO:0007669"/>
    <property type="project" value="InterPro"/>
</dbReference>
<accession>A0A941HZ66</accession>
<dbReference type="PANTHER" id="PTHR30487">
    <property type="entry name" value="TYPE 4 PREPILIN-LIKE PROTEINS LEADER PEPTIDE-PROCESSING ENZYME"/>
    <property type="match status" value="1"/>
</dbReference>
<proteinExistence type="inferred from homology"/>
<keyword evidence="2" id="KW-0812">Transmembrane</keyword>
<evidence type="ECO:0000256" key="2">
    <source>
        <dbReference type="SAM" id="Phobius"/>
    </source>
</evidence>
<feature type="transmembrane region" description="Helical" evidence="2">
    <location>
        <begin position="68"/>
        <end position="85"/>
    </location>
</feature>